<dbReference type="EMBL" id="LODT01000028">
    <property type="protein sequence ID" value="KYQ93235.1"/>
    <property type="molecule type" value="Genomic_DNA"/>
</dbReference>
<evidence type="ECO:0000313" key="2">
    <source>
        <dbReference type="Proteomes" id="UP000076078"/>
    </source>
</evidence>
<organism evidence="1 2">
    <name type="scientific">Tieghemostelium lacteum</name>
    <name type="common">Slime mold</name>
    <name type="synonym">Dictyostelium lacteum</name>
    <dbReference type="NCBI Taxonomy" id="361077"/>
    <lineage>
        <taxon>Eukaryota</taxon>
        <taxon>Amoebozoa</taxon>
        <taxon>Evosea</taxon>
        <taxon>Eumycetozoa</taxon>
        <taxon>Dictyostelia</taxon>
        <taxon>Dictyosteliales</taxon>
        <taxon>Raperosteliaceae</taxon>
        <taxon>Tieghemostelium</taxon>
    </lineage>
</organism>
<reference evidence="1 2" key="1">
    <citation type="submission" date="2015-12" db="EMBL/GenBank/DDBJ databases">
        <title>Dictyostelia acquired genes for synthesis and detection of signals that induce cell-type specialization by lateral gene transfer from prokaryotes.</title>
        <authorList>
            <person name="Gloeckner G."/>
            <person name="Schaap P."/>
        </authorList>
    </citation>
    <scope>NUCLEOTIDE SEQUENCE [LARGE SCALE GENOMIC DNA]</scope>
    <source>
        <strain evidence="1 2">TK</strain>
    </source>
</reference>
<dbReference type="InParanoid" id="A0A151ZH30"/>
<gene>
    <name evidence="1" type="ORF">DLAC_05883</name>
</gene>
<sequence length="528" mass="55935">MTSRFVDLFNENEDIEIAEVDELTVTDQLIIESNNNQLVFGEDPNQVTLNVDTSFRSTINIPSLAPHLVADVVLTETDQSIRGVKKFNDTLIAEDILSTDLTSTNGIINNLDSDIGTIDTLTTETINSTTSITSPIGNIDSLDSDTINVSTSLTTPSLIVTNSISAPNVSATAALNGPLLNVDEIKTLTPFPSPLKINLGGITNTGTIFSKGVIAQYLTSNVDTTVNGLFTCVDMIGKNIDITQYPVVPGQPNGELKAKSISSDLINSTTINGSTINYNSLSGFNITSTSVLKVFTVNAANGSNILISTPDSIRILNSTVSTGIIIDTTKISLTASTGNNIQLISPSTDITITTPLTQLSGQVTIGGATTINNTASITGGVVNGLKFINTSIPLYVPSSLNYYEEFSGFMGFDFGSATTGSISVKMSRIGKTCFLYLPSFTVPSSTNTAACIGSWSGGWPTRYTPILNDLSDCGSYKIGSNPIQPGRFVVFNSGITYQIFIQNINAGTIVTSSQTLQVSTHTFTFQTS</sequence>
<accession>A0A151ZH30</accession>
<dbReference type="AlphaFoldDB" id="A0A151ZH30"/>
<dbReference type="Proteomes" id="UP000076078">
    <property type="component" value="Unassembled WGS sequence"/>
</dbReference>
<name>A0A151ZH30_TIELA</name>
<protein>
    <submittedName>
        <fullName evidence="1">Uncharacterized protein</fullName>
    </submittedName>
</protein>
<dbReference type="OrthoDB" id="24130at2759"/>
<comment type="caution">
    <text evidence="1">The sequence shown here is derived from an EMBL/GenBank/DDBJ whole genome shotgun (WGS) entry which is preliminary data.</text>
</comment>
<evidence type="ECO:0000313" key="1">
    <source>
        <dbReference type="EMBL" id="KYQ93235.1"/>
    </source>
</evidence>
<keyword evidence="2" id="KW-1185">Reference proteome</keyword>
<proteinExistence type="predicted"/>